<dbReference type="AlphaFoldDB" id="A0AA42BJT9"/>
<dbReference type="RefSeq" id="WP_253536153.1">
    <property type="nucleotide sequence ID" value="NZ_JAMYWC010000002.1"/>
</dbReference>
<dbReference type="InterPro" id="IPR013740">
    <property type="entry name" value="Redoxin"/>
</dbReference>
<organism evidence="3 4">
    <name type="scientific">Ralstonia chuxiongensis</name>
    <dbReference type="NCBI Taxonomy" id="2957504"/>
    <lineage>
        <taxon>Bacteria</taxon>
        <taxon>Pseudomonadati</taxon>
        <taxon>Pseudomonadota</taxon>
        <taxon>Betaproteobacteria</taxon>
        <taxon>Burkholderiales</taxon>
        <taxon>Burkholderiaceae</taxon>
        <taxon>Ralstonia</taxon>
    </lineage>
</organism>
<evidence type="ECO:0000256" key="1">
    <source>
        <dbReference type="SAM" id="Phobius"/>
    </source>
</evidence>
<gene>
    <name evidence="3" type="ORF">NKG59_07435</name>
</gene>
<dbReference type="InterPro" id="IPR050553">
    <property type="entry name" value="Thioredoxin_ResA/DsbE_sf"/>
</dbReference>
<dbReference type="GO" id="GO:0016491">
    <property type="term" value="F:oxidoreductase activity"/>
    <property type="evidence" value="ECO:0007669"/>
    <property type="project" value="InterPro"/>
</dbReference>
<evidence type="ECO:0000313" key="3">
    <source>
        <dbReference type="EMBL" id="MCP1172187.1"/>
    </source>
</evidence>
<reference evidence="4" key="1">
    <citation type="journal article" date="2023" name="Front. Microbiol.">
        <title>Ralstonia chuxiongensis sp. nov., Ralstonia mojiangensis sp. nov., and Ralstonia soli sp. nov., isolated from tobacco fields, are three novel species in the family Burkholderiaceae.</title>
        <authorList>
            <person name="Lu C.H."/>
            <person name="Zhang Y.Y."/>
            <person name="Jiang N."/>
            <person name="Chen W."/>
            <person name="Shao X."/>
            <person name="Zhao Z.M."/>
            <person name="Lu W.L."/>
            <person name="Hu X."/>
            <person name="Xi Y.X."/>
            <person name="Zou S.Y."/>
            <person name="Wei Q.J."/>
            <person name="Lin Z.L."/>
            <person name="Gong L."/>
            <person name="Gai X.T."/>
            <person name="Zhang L.Q."/>
            <person name="Li J.Y."/>
            <person name="Jin Y."/>
            <person name="Xia Z.Y."/>
        </authorList>
    </citation>
    <scope>NUCLEOTIDE SEQUENCE [LARGE SCALE GENOMIC DNA]</scope>
    <source>
        <strain evidence="4">21YRMH01-3</strain>
    </source>
</reference>
<keyword evidence="4" id="KW-1185">Reference proteome</keyword>
<sequence length="186" mass="20367">MASTLTSSATPAPATATSGGRRWLLPVIVLVLAVAGWFGWRAFSPSQQVPAATFTLLDGKKLSTQDLKGKVYLVNFWATSCATCIKEMPNMIQTYNKYKGEGLEYVAVAMSYDAPMYVMNFSQTRQLPFKVAMDADGSAAKAFGDVQLTPTTFLVDRDGRILKRYVGEPEWSSFDALLKQTLGKQA</sequence>
<comment type="caution">
    <text evidence="3">The sequence shown here is derived from an EMBL/GenBank/DDBJ whole genome shotgun (WGS) entry which is preliminary data.</text>
</comment>
<dbReference type="EMBL" id="JAMYWC010000002">
    <property type="protein sequence ID" value="MCP1172187.1"/>
    <property type="molecule type" value="Genomic_DNA"/>
</dbReference>
<keyword evidence="1" id="KW-0812">Transmembrane</keyword>
<dbReference type="Proteomes" id="UP001162793">
    <property type="component" value="Unassembled WGS sequence"/>
</dbReference>
<accession>A0AA42BJT9</accession>
<feature type="transmembrane region" description="Helical" evidence="1">
    <location>
        <begin position="23"/>
        <end position="40"/>
    </location>
</feature>
<dbReference type="Pfam" id="PF08534">
    <property type="entry name" value="Redoxin"/>
    <property type="match status" value="1"/>
</dbReference>
<proteinExistence type="predicted"/>
<dbReference type="SUPFAM" id="SSF52833">
    <property type="entry name" value="Thioredoxin-like"/>
    <property type="match status" value="1"/>
</dbReference>
<dbReference type="PROSITE" id="PS51352">
    <property type="entry name" value="THIOREDOXIN_2"/>
    <property type="match status" value="1"/>
</dbReference>
<dbReference type="Gene3D" id="3.40.30.10">
    <property type="entry name" value="Glutaredoxin"/>
    <property type="match status" value="1"/>
</dbReference>
<evidence type="ECO:0000259" key="2">
    <source>
        <dbReference type="PROSITE" id="PS51352"/>
    </source>
</evidence>
<keyword evidence="1" id="KW-1133">Transmembrane helix</keyword>
<dbReference type="InterPro" id="IPR013766">
    <property type="entry name" value="Thioredoxin_domain"/>
</dbReference>
<dbReference type="PANTHER" id="PTHR42852:SF18">
    <property type="entry name" value="CHROMOSOME UNDETERMINED SCAFFOLD_47, WHOLE GENOME SHOTGUN SEQUENCE"/>
    <property type="match status" value="1"/>
</dbReference>
<protein>
    <submittedName>
        <fullName evidence="3">TlpA family protein disulfide reductase</fullName>
    </submittedName>
</protein>
<dbReference type="InterPro" id="IPR036249">
    <property type="entry name" value="Thioredoxin-like_sf"/>
</dbReference>
<dbReference type="PANTHER" id="PTHR42852">
    <property type="entry name" value="THIOL:DISULFIDE INTERCHANGE PROTEIN DSBE"/>
    <property type="match status" value="1"/>
</dbReference>
<keyword evidence="1" id="KW-0472">Membrane</keyword>
<name>A0AA42BJT9_9RALS</name>
<dbReference type="CDD" id="cd02966">
    <property type="entry name" value="TlpA_like_family"/>
    <property type="match status" value="1"/>
</dbReference>
<feature type="domain" description="Thioredoxin" evidence="2">
    <location>
        <begin position="43"/>
        <end position="183"/>
    </location>
</feature>
<evidence type="ECO:0000313" key="4">
    <source>
        <dbReference type="Proteomes" id="UP001162793"/>
    </source>
</evidence>